<sequence>MNAPASTPRDLPVPSTQSSRHVAAHQDNLVPACSARPVDCLSEAQYQDQPQSTAPGPGNKTPRARVSGNKAASGKSISHGSGSLARKKSRPGDQAWPTNYRELAAKLSTCLQKALSSIENATGGPPIEPRKVKHAFSGALNSSTSILLQLLDVRSQRHSRREEARVCSIGTDSHRAYLVSFARDRQKTSSHSQLPSKC</sequence>
<dbReference type="Proteomes" id="UP001287286">
    <property type="component" value="Unassembled WGS sequence"/>
</dbReference>
<proteinExistence type="predicted"/>
<gene>
    <name evidence="2" type="ORF">Purlil1_68</name>
</gene>
<comment type="caution">
    <text evidence="2">The sequence shown here is derived from an EMBL/GenBank/DDBJ whole genome shotgun (WGS) entry which is preliminary data.</text>
</comment>
<keyword evidence="3" id="KW-1185">Reference proteome</keyword>
<evidence type="ECO:0000313" key="2">
    <source>
        <dbReference type="EMBL" id="KAK4095272.1"/>
    </source>
</evidence>
<dbReference type="EMBL" id="JAWRVI010000001">
    <property type="protein sequence ID" value="KAK4095272.1"/>
    <property type="molecule type" value="Genomic_DNA"/>
</dbReference>
<feature type="region of interest" description="Disordered" evidence="1">
    <location>
        <begin position="1"/>
        <end position="96"/>
    </location>
</feature>
<feature type="compositionally biased region" description="Polar residues" evidence="1">
    <location>
        <begin position="44"/>
        <end position="54"/>
    </location>
</feature>
<evidence type="ECO:0000313" key="3">
    <source>
        <dbReference type="Proteomes" id="UP001287286"/>
    </source>
</evidence>
<reference evidence="2 3" key="1">
    <citation type="journal article" date="2024" name="Microbiol. Resour. Announc.">
        <title>Genome annotations for the ascomycete fungi Trichoderma harzianum, Trichoderma aggressivum, and Purpureocillium lilacinum.</title>
        <authorList>
            <person name="Beijen E.P.W."/>
            <person name="Ohm R.A."/>
        </authorList>
    </citation>
    <scope>NUCLEOTIDE SEQUENCE [LARGE SCALE GENOMIC DNA]</scope>
    <source>
        <strain evidence="2 3">CBS 150709</strain>
    </source>
</reference>
<name>A0ABR0CFT8_PURLI</name>
<evidence type="ECO:0000256" key="1">
    <source>
        <dbReference type="SAM" id="MobiDB-lite"/>
    </source>
</evidence>
<protein>
    <submittedName>
        <fullName evidence="2">Uncharacterized protein</fullName>
    </submittedName>
</protein>
<organism evidence="2 3">
    <name type="scientific">Purpureocillium lilacinum</name>
    <name type="common">Paecilomyces lilacinus</name>
    <dbReference type="NCBI Taxonomy" id="33203"/>
    <lineage>
        <taxon>Eukaryota</taxon>
        <taxon>Fungi</taxon>
        <taxon>Dikarya</taxon>
        <taxon>Ascomycota</taxon>
        <taxon>Pezizomycotina</taxon>
        <taxon>Sordariomycetes</taxon>
        <taxon>Hypocreomycetidae</taxon>
        <taxon>Hypocreales</taxon>
        <taxon>Ophiocordycipitaceae</taxon>
        <taxon>Purpureocillium</taxon>
    </lineage>
</organism>
<accession>A0ABR0CFT8</accession>